<sequence>MSAHHMHYGGPVTTVYAPHSWPDFGRVVRLPGVYAPQADSRFLAGALGREDVTGRDVLDLCSGSGVLAAHAARLGARVSAVDISRRAVLTVRLNALLARQRVSVHRGDLMSALPGRTFDLIVSNPPYVPAPHAALPGRGRARAWDAGVDGRALLDRICRLAPRALRPGGALLLVHSATSGAETTVRRLTEAGMRAGVSDRVRIPLGPVMRERLDWLRERGLLAPGQDTEELVIVRAVKH</sequence>
<dbReference type="Gene3D" id="3.40.50.150">
    <property type="entry name" value="Vaccinia Virus protein VP39"/>
    <property type="match status" value="1"/>
</dbReference>
<dbReference type="InterPro" id="IPR029063">
    <property type="entry name" value="SAM-dependent_MTases_sf"/>
</dbReference>
<evidence type="ECO:0000313" key="7">
    <source>
        <dbReference type="Proteomes" id="UP000540423"/>
    </source>
</evidence>
<dbReference type="Proteomes" id="UP000540423">
    <property type="component" value="Unassembled WGS sequence"/>
</dbReference>
<dbReference type="NCBIfam" id="TIGR00537">
    <property type="entry name" value="hemK_rel_arch"/>
    <property type="match status" value="1"/>
</dbReference>
<dbReference type="InterPro" id="IPR052190">
    <property type="entry name" value="Euk-Arch_PrmC-MTase"/>
</dbReference>
<dbReference type="PANTHER" id="PTHR45875:SF1">
    <property type="entry name" value="METHYLTRANSFERASE N6AMT1"/>
    <property type="match status" value="1"/>
</dbReference>
<keyword evidence="7" id="KW-1185">Reference proteome</keyword>
<evidence type="ECO:0000256" key="4">
    <source>
        <dbReference type="ARBA" id="ARBA00022691"/>
    </source>
</evidence>
<dbReference type="SUPFAM" id="SSF53335">
    <property type="entry name" value="S-adenosyl-L-methionine-dependent methyltransferases"/>
    <property type="match status" value="1"/>
</dbReference>
<dbReference type="GO" id="GO:0035657">
    <property type="term" value="C:eRF1 methyltransferase complex"/>
    <property type="evidence" value="ECO:0007669"/>
    <property type="project" value="TreeGrafter"/>
</dbReference>
<keyword evidence="3 6" id="KW-0808">Transferase</keyword>
<proteinExistence type="inferred from homology"/>
<dbReference type="GO" id="GO:0032259">
    <property type="term" value="P:methylation"/>
    <property type="evidence" value="ECO:0007669"/>
    <property type="project" value="UniProtKB-KW"/>
</dbReference>
<dbReference type="Pfam" id="PF05175">
    <property type="entry name" value="MTS"/>
    <property type="match status" value="1"/>
</dbReference>
<reference evidence="6 7" key="1">
    <citation type="submission" date="2020-08" db="EMBL/GenBank/DDBJ databases">
        <title>Genomic Encyclopedia of Type Strains, Phase IV (KMG-IV): sequencing the most valuable type-strain genomes for metagenomic binning, comparative biology and taxonomic classification.</title>
        <authorList>
            <person name="Goeker M."/>
        </authorList>
    </citation>
    <scope>NUCLEOTIDE SEQUENCE [LARGE SCALE GENOMIC DNA]</scope>
    <source>
        <strain evidence="6 7">DSM 40141</strain>
    </source>
</reference>
<dbReference type="PANTHER" id="PTHR45875">
    <property type="entry name" value="METHYLTRANSFERASE N6AMT1"/>
    <property type="match status" value="1"/>
</dbReference>
<dbReference type="GO" id="GO:0102559">
    <property type="term" value="F:peptide chain release factor N(5)-glutamine methyltransferase activity"/>
    <property type="evidence" value="ECO:0007669"/>
    <property type="project" value="UniProtKB-EC"/>
</dbReference>
<accession>A0A7X0HBT6</accession>
<dbReference type="AlphaFoldDB" id="A0A7X0HBT6"/>
<feature type="domain" description="Methyltransferase small" evidence="5">
    <location>
        <begin position="27"/>
        <end position="128"/>
    </location>
</feature>
<dbReference type="InterPro" id="IPR004557">
    <property type="entry name" value="PrmC-related"/>
</dbReference>
<dbReference type="EC" id="2.1.1.297" evidence="6"/>
<dbReference type="InterPro" id="IPR002052">
    <property type="entry name" value="DNA_methylase_N6_adenine_CS"/>
</dbReference>
<name>A0A7X0HBT6_9ACTN</name>
<evidence type="ECO:0000313" key="6">
    <source>
        <dbReference type="EMBL" id="MBB6434576.1"/>
    </source>
</evidence>
<evidence type="ECO:0000256" key="3">
    <source>
        <dbReference type="ARBA" id="ARBA00022679"/>
    </source>
</evidence>
<dbReference type="EMBL" id="JACHEM010000002">
    <property type="protein sequence ID" value="MBB6434576.1"/>
    <property type="molecule type" value="Genomic_DNA"/>
</dbReference>
<dbReference type="CDD" id="cd02440">
    <property type="entry name" value="AdoMet_MTases"/>
    <property type="match status" value="1"/>
</dbReference>
<keyword evidence="4" id="KW-0949">S-adenosyl-L-methionine</keyword>
<keyword evidence="2 6" id="KW-0489">Methyltransferase</keyword>
<evidence type="ECO:0000256" key="1">
    <source>
        <dbReference type="ARBA" id="ARBA00006149"/>
    </source>
</evidence>
<dbReference type="InterPro" id="IPR007848">
    <property type="entry name" value="Small_mtfrase_dom"/>
</dbReference>
<dbReference type="PROSITE" id="PS00092">
    <property type="entry name" value="N6_MTASE"/>
    <property type="match status" value="1"/>
</dbReference>
<evidence type="ECO:0000259" key="5">
    <source>
        <dbReference type="Pfam" id="PF05175"/>
    </source>
</evidence>
<gene>
    <name evidence="6" type="ORF">HNQ79_001024</name>
</gene>
<comment type="similarity">
    <text evidence="1">Belongs to the eukaryotic/archaeal PrmC-related family.</text>
</comment>
<protein>
    <submittedName>
        <fullName evidence="6">Release factor glutamine methyltransferase</fullName>
        <ecNumber evidence="6">2.1.1.297</ecNumber>
    </submittedName>
</protein>
<dbReference type="GO" id="GO:0003676">
    <property type="term" value="F:nucleic acid binding"/>
    <property type="evidence" value="ECO:0007669"/>
    <property type="project" value="InterPro"/>
</dbReference>
<evidence type="ECO:0000256" key="2">
    <source>
        <dbReference type="ARBA" id="ARBA00022603"/>
    </source>
</evidence>
<comment type="caution">
    <text evidence="6">The sequence shown here is derived from an EMBL/GenBank/DDBJ whole genome shotgun (WGS) entry which is preliminary data.</text>
</comment>
<organism evidence="6 7">
    <name type="scientific">Streptomyces candidus</name>
    <dbReference type="NCBI Taxonomy" id="67283"/>
    <lineage>
        <taxon>Bacteria</taxon>
        <taxon>Bacillati</taxon>
        <taxon>Actinomycetota</taxon>
        <taxon>Actinomycetes</taxon>
        <taxon>Kitasatosporales</taxon>
        <taxon>Streptomycetaceae</taxon>
        <taxon>Streptomyces</taxon>
    </lineage>
</organism>